<protein>
    <submittedName>
        <fullName evidence="2">Membrane protein</fullName>
    </submittedName>
</protein>
<keyword evidence="1" id="KW-1133">Transmembrane helix</keyword>
<name>A0A4U9XGT4_9STRE</name>
<evidence type="ECO:0000313" key="3">
    <source>
        <dbReference type="Proteomes" id="UP000394068"/>
    </source>
</evidence>
<keyword evidence="1" id="KW-0812">Transmembrane</keyword>
<proteinExistence type="predicted"/>
<dbReference type="RefSeq" id="WP_143920646.1">
    <property type="nucleotide sequence ID" value="NZ_CABEHT010000001.1"/>
</dbReference>
<feature type="transmembrane region" description="Helical" evidence="1">
    <location>
        <begin position="111"/>
        <end position="130"/>
    </location>
</feature>
<evidence type="ECO:0000256" key="1">
    <source>
        <dbReference type="SAM" id="Phobius"/>
    </source>
</evidence>
<feature type="transmembrane region" description="Helical" evidence="1">
    <location>
        <begin position="79"/>
        <end position="99"/>
    </location>
</feature>
<feature type="transmembrane region" description="Helical" evidence="1">
    <location>
        <begin position="55"/>
        <end position="73"/>
    </location>
</feature>
<gene>
    <name evidence="2" type="ORF">NCTC5386_00052</name>
</gene>
<feature type="transmembrane region" description="Helical" evidence="1">
    <location>
        <begin position="30"/>
        <end position="48"/>
    </location>
</feature>
<accession>A0A4U9XGT4</accession>
<evidence type="ECO:0000313" key="2">
    <source>
        <dbReference type="EMBL" id="VTS12260.1"/>
    </source>
</evidence>
<dbReference type="AlphaFoldDB" id="A0A4U9XGT4"/>
<organism evidence="2 3">
    <name type="scientific">Streptococcus pseudoporcinus</name>
    <dbReference type="NCBI Taxonomy" id="361101"/>
    <lineage>
        <taxon>Bacteria</taxon>
        <taxon>Bacillati</taxon>
        <taxon>Bacillota</taxon>
        <taxon>Bacilli</taxon>
        <taxon>Lactobacillales</taxon>
        <taxon>Streptococcaceae</taxon>
        <taxon>Streptococcus</taxon>
    </lineage>
</organism>
<dbReference type="EMBL" id="CABEHT010000001">
    <property type="protein sequence ID" value="VTS12260.1"/>
    <property type="molecule type" value="Genomic_DNA"/>
</dbReference>
<sequence length="172" mass="20489">MNKKLFLWCLLIIPLLLLDAHITHLFSMIFVENVKVNSAIFLVFLYSISITLNDVNYTILLVAILCGLVYDYYYFDQFGIMVVAFPVYVLLTFLVKKIFKGSITLFQNSLIFSVNLSVFYMLIFMLLQGYQLMNNYWSFYITYHFLPSLLFNLSFFVIIYKQLNRFFIDYYT</sequence>
<feature type="transmembrane region" description="Helical" evidence="1">
    <location>
        <begin position="136"/>
        <end position="160"/>
    </location>
</feature>
<dbReference type="Proteomes" id="UP000394068">
    <property type="component" value="Unassembled WGS sequence"/>
</dbReference>
<reference evidence="2 3" key="1">
    <citation type="submission" date="2019-05" db="EMBL/GenBank/DDBJ databases">
        <authorList>
            <consortium name="Pathogen Informatics"/>
        </authorList>
    </citation>
    <scope>NUCLEOTIDE SEQUENCE [LARGE SCALE GENOMIC DNA]</scope>
    <source>
        <strain evidence="2 3">NCTC5386</strain>
    </source>
</reference>
<keyword evidence="1" id="KW-0472">Membrane</keyword>